<protein>
    <recommendedName>
        <fullName evidence="1">Restriction endonuclease type IV Mrr domain-containing protein</fullName>
    </recommendedName>
</protein>
<organism evidence="2">
    <name type="scientific">marine sediment metagenome</name>
    <dbReference type="NCBI Taxonomy" id="412755"/>
    <lineage>
        <taxon>unclassified sequences</taxon>
        <taxon>metagenomes</taxon>
        <taxon>ecological metagenomes</taxon>
    </lineage>
</organism>
<evidence type="ECO:0000313" key="2">
    <source>
        <dbReference type="EMBL" id="KKM70819.1"/>
    </source>
</evidence>
<dbReference type="AlphaFoldDB" id="A0A0F9JLZ5"/>
<accession>A0A0F9JLZ5</accession>
<dbReference type="EMBL" id="LAZR01009746">
    <property type="protein sequence ID" value="KKM70819.1"/>
    <property type="molecule type" value="Genomic_DNA"/>
</dbReference>
<dbReference type="InterPro" id="IPR011335">
    <property type="entry name" value="Restrct_endonuc-II-like"/>
</dbReference>
<reference evidence="2" key="1">
    <citation type="journal article" date="2015" name="Nature">
        <title>Complex archaea that bridge the gap between prokaryotes and eukaryotes.</title>
        <authorList>
            <person name="Spang A."/>
            <person name="Saw J.H."/>
            <person name="Jorgensen S.L."/>
            <person name="Zaremba-Niedzwiedzka K."/>
            <person name="Martijn J."/>
            <person name="Lind A.E."/>
            <person name="van Eijk R."/>
            <person name="Schleper C."/>
            <person name="Guy L."/>
            <person name="Ettema T.J."/>
        </authorList>
    </citation>
    <scope>NUCLEOTIDE SEQUENCE</scope>
</reference>
<proteinExistence type="predicted"/>
<dbReference type="GO" id="GO:0009307">
    <property type="term" value="P:DNA restriction-modification system"/>
    <property type="evidence" value="ECO:0007669"/>
    <property type="project" value="InterPro"/>
</dbReference>
<feature type="domain" description="Restriction endonuclease type IV Mrr" evidence="1">
    <location>
        <begin position="45"/>
        <end position="124"/>
    </location>
</feature>
<dbReference type="GO" id="GO:0004519">
    <property type="term" value="F:endonuclease activity"/>
    <property type="evidence" value="ECO:0007669"/>
    <property type="project" value="InterPro"/>
</dbReference>
<sequence length="264" mass="29779">MTERRQSETYEQCVAAWAIEEFDFVDVTVTANAKIRGILSERLRQIDVLLENRLDRNPEARVIVDAKLHGRPVDIEVIEAAEAKLRDVNAAFAVVVSSGGFTKSAIRRSEDFVRLRLLEYDWLIDEYEGSYSNCLTDADCGSQSLLWSVDKVDGAGPGWLMYKYGKCVRCHTFHVLCQDCGSEFPVHDGHTVTCECDDREWGAIPESEASGHEGIPESTWLMLKRGKEFYGLQRKPIGKITSQVRPCPNNEDLTSRAGEWIARS</sequence>
<dbReference type="Pfam" id="PF04471">
    <property type="entry name" value="Mrr_cat"/>
    <property type="match status" value="1"/>
</dbReference>
<evidence type="ECO:0000259" key="1">
    <source>
        <dbReference type="Pfam" id="PF04471"/>
    </source>
</evidence>
<name>A0A0F9JLZ5_9ZZZZ</name>
<dbReference type="SUPFAM" id="SSF52980">
    <property type="entry name" value="Restriction endonuclease-like"/>
    <property type="match status" value="1"/>
</dbReference>
<dbReference type="InterPro" id="IPR007560">
    <property type="entry name" value="Restrct_endonuc_IV_Mrr"/>
</dbReference>
<dbReference type="GO" id="GO:0003677">
    <property type="term" value="F:DNA binding"/>
    <property type="evidence" value="ECO:0007669"/>
    <property type="project" value="InterPro"/>
</dbReference>
<comment type="caution">
    <text evidence="2">The sequence shown here is derived from an EMBL/GenBank/DDBJ whole genome shotgun (WGS) entry which is preliminary data.</text>
</comment>
<gene>
    <name evidence="2" type="ORF">LCGC14_1436930</name>
</gene>